<name>A0A6A5YTY8_9PLEO</name>
<evidence type="ECO:0000313" key="2">
    <source>
        <dbReference type="EMBL" id="KAF2109601.1"/>
    </source>
</evidence>
<dbReference type="EMBL" id="ML977341">
    <property type="protein sequence ID" value="KAF2109601.1"/>
    <property type="molecule type" value="Genomic_DNA"/>
</dbReference>
<keyword evidence="1" id="KW-1133">Transmembrane helix</keyword>
<accession>A0A6A5YTY8</accession>
<gene>
    <name evidence="2" type="ORF">BDV96DRAFT_585008</name>
</gene>
<feature type="transmembrane region" description="Helical" evidence="1">
    <location>
        <begin position="40"/>
        <end position="56"/>
    </location>
</feature>
<feature type="transmembrane region" description="Helical" evidence="1">
    <location>
        <begin position="175"/>
        <end position="195"/>
    </location>
</feature>
<evidence type="ECO:0000256" key="1">
    <source>
        <dbReference type="SAM" id="Phobius"/>
    </source>
</evidence>
<protein>
    <submittedName>
        <fullName evidence="2">Uncharacterized protein</fullName>
    </submittedName>
</protein>
<organism evidence="2 3">
    <name type="scientific">Lophiotrema nucula</name>
    <dbReference type="NCBI Taxonomy" id="690887"/>
    <lineage>
        <taxon>Eukaryota</taxon>
        <taxon>Fungi</taxon>
        <taxon>Dikarya</taxon>
        <taxon>Ascomycota</taxon>
        <taxon>Pezizomycotina</taxon>
        <taxon>Dothideomycetes</taxon>
        <taxon>Pleosporomycetidae</taxon>
        <taxon>Pleosporales</taxon>
        <taxon>Lophiotremataceae</taxon>
        <taxon>Lophiotrema</taxon>
    </lineage>
</organism>
<evidence type="ECO:0000313" key="3">
    <source>
        <dbReference type="Proteomes" id="UP000799770"/>
    </source>
</evidence>
<feature type="transmembrane region" description="Helical" evidence="1">
    <location>
        <begin position="123"/>
        <end position="146"/>
    </location>
</feature>
<keyword evidence="1" id="KW-0472">Membrane</keyword>
<sequence>MRTMKIRRTSSRSPLCLLLAITISCRTIFSSRARTSGRSSIWMCGGVLSLLLWVASMNSAQRASLSTAALSSDASLLHCGCFALCLDTELKLSGEGFIFIGGWEGSYCIPTETAREVRSMTLVFTRTLVVLLLVAVLVYVPMLALWDSGAGYRCRSRRRRRRRGRKVQWLCLRKWYQGLVTIVPFACSLAAAAYINEGASKAANQVVGNVMYISSPLRKPGFGTRFEGLIAGVVVMELLVFGYFGMWEDGGREGWWE</sequence>
<feature type="transmembrane region" description="Helical" evidence="1">
    <location>
        <begin position="228"/>
        <end position="247"/>
    </location>
</feature>
<reference evidence="2" key="1">
    <citation type="journal article" date="2020" name="Stud. Mycol.">
        <title>101 Dothideomycetes genomes: a test case for predicting lifestyles and emergence of pathogens.</title>
        <authorList>
            <person name="Haridas S."/>
            <person name="Albert R."/>
            <person name="Binder M."/>
            <person name="Bloem J."/>
            <person name="Labutti K."/>
            <person name="Salamov A."/>
            <person name="Andreopoulos B."/>
            <person name="Baker S."/>
            <person name="Barry K."/>
            <person name="Bills G."/>
            <person name="Bluhm B."/>
            <person name="Cannon C."/>
            <person name="Castanera R."/>
            <person name="Culley D."/>
            <person name="Daum C."/>
            <person name="Ezra D."/>
            <person name="Gonzalez J."/>
            <person name="Henrissat B."/>
            <person name="Kuo A."/>
            <person name="Liang C."/>
            <person name="Lipzen A."/>
            <person name="Lutzoni F."/>
            <person name="Magnuson J."/>
            <person name="Mondo S."/>
            <person name="Nolan M."/>
            <person name="Ohm R."/>
            <person name="Pangilinan J."/>
            <person name="Park H.-J."/>
            <person name="Ramirez L."/>
            <person name="Alfaro M."/>
            <person name="Sun H."/>
            <person name="Tritt A."/>
            <person name="Yoshinaga Y."/>
            <person name="Zwiers L.-H."/>
            <person name="Turgeon B."/>
            <person name="Goodwin S."/>
            <person name="Spatafora J."/>
            <person name="Crous P."/>
            <person name="Grigoriev I."/>
        </authorList>
    </citation>
    <scope>NUCLEOTIDE SEQUENCE</scope>
    <source>
        <strain evidence="2">CBS 627.86</strain>
    </source>
</reference>
<dbReference type="Proteomes" id="UP000799770">
    <property type="component" value="Unassembled WGS sequence"/>
</dbReference>
<dbReference type="OrthoDB" id="10554163at2759"/>
<dbReference type="AlphaFoldDB" id="A0A6A5YTY8"/>
<keyword evidence="1" id="KW-0812">Transmembrane</keyword>
<proteinExistence type="predicted"/>
<dbReference type="PROSITE" id="PS51257">
    <property type="entry name" value="PROKAR_LIPOPROTEIN"/>
    <property type="match status" value="1"/>
</dbReference>
<keyword evidence="3" id="KW-1185">Reference proteome</keyword>